<accession>A0A1Z4LKM8</accession>
<dbReference type="Proteomes" id="UP000218418">
    <property type="component" value="Chromosome"/>
</dbReference>
<dbReference type="EMBL" id="AP018227">
    <property type="protein sequence ID" value="BAY81810.1"/>
    <property type="molecule type" value="Genomic_DNA"/>
</dbReference>
<keyword evidence="2" id="KW-1185">Reference proteome</keyword>
<evidence type="ECO:0000313" key="1">
    <source>
        <dbReference type="EMBL" id="BAY81810.1"/>
    </source>
</evidence>
<evidence type="ECO:0000313" key="2">
    <source>
        <dbReference type="Proteomes" id="UP000218418"/>
    </source>
</evidence>
<dbReference type="AlphaFoldDB" id="A0A1Z4LKM8"/>
<proteinExistence type="predicted"/>
<dbReference type="OrthoDB" id="517697at2"/>
<organism evidence="1 2">
    <name type="scientific">Calothrix parasitica NIES-267</name>
    <dbReference type="NCBI Taxonomy" id="1973488"/>
    <lineage>
        <taxon>Bacteria</taxon>
        <taxon>Bacillati</taxon>
        <taxon>Cyanobacteriota</taxon>
        <taxon>Cyanophyceae</taxon>
        <taxon>Nostocales</taxon>
        <taxon>Calotrichaceae</taxon>
        <taxon>Calothrix</taxon>
    </lineage>
</organism>
<protein>
    <recommendedName>
        <fullName evidence="3">CopG family transcriptional regulator</fullName>
    </recommendedName>
</protein>
<name>A0A1Z4LKM8_9CYAN</name>
<gene>
    <name evidence="1" type="ORF">NIES267_12870</name>
</gene>
<reference evidence="1 2" key="1">
    <citation type="submission" date="2017-06" db="EMBL/GenBank/DDBJ databases">
        <title>Genome sequencing of cyanobaciteial culture collection at National Institute for Environmental Studies (NIES).</title>
        <authorList>
            <person name="Hirose Y."/>
            <person name="Shimura Y."/>
            <person name="Fujisawa T."/>
            <person name="Nakamura Y."/>
            <person name="Kawachi M."/>
        </authorList>
    </citation>
    <scope>NUCLEOTIDE SEQUENCE [LARGE SCALE GENOMIC DNA]</scope>
    <source>
        <strain evidence="1 2">NIES-267</strain>
    </source>
</reference>
<evidence type="ECO:0008006" key="3">
    <source>
        <dbReference type="Google" id="ProtNLM"/>
    </source>
</evidence>
<sequence>MQKVTITLEDDILQFVDSQSKGNRSAYINALLAEYRRRNLESQMITALQEDAQDSEYQAEIAAWDTVVGDGINASE</sequence>